<dbReference type="HOGENOM" id="CLU_056971_1_0_1"/>
<keyword evidence="7" id="KW-0547">Nucleotide-binding</keyword>
<evidence type="ECO:0000256" key="8">
    <source>
        <dbReference type="ARBA" id="ARBA00022827"/>
    </source>
</evidence>
<dbReference type="Pfam" id="PF01507">
    <property type="entry name" value="PAPS_reduct"/>
    <property type="match status" value="1"/>
</dbReference>
<name>A0A067PIZ5_9AGAM</name>
<dbReference type="CDD" id="cd23948">
    <property type="entry name" value="FAD_synthase"/>
    <property type="match status" value="1"/>
</dbReference>
<dbReference type="Gene3D" id="3.40.50.620">
    <property type="entry name" value="HUPs"/>
    <property type="match status" value="1"/>
</dbReference>
<dbReference type="AlphaFoldDB" id="A0A067PIZ5"/>
<dbReference type="FunCoup" id="A0A067PIZ5">
    <property type="interactions" value="130"/>
</dbReference>
<evidence type="ECO:0000256" key="10">
    <source>
        <dbReference type="ARBA" id="ARBA00031145"/>
    </source>
</evidence>
<keyword evidence="4" id="KW-0288">FMN</keyword>
<keyword evidence="15" id="KW-1185">Reference proteome</keyword>
<evidence type="ECO:0000256" key="7">
    <source>
        <dbReference type="ARBA" id="ARBA00022741"/>
    </source>
</evidence>
<evidence type="ECO:0000259" key="13">
    <source>
        <dbReference type="Pfam" id="PF01507"/>
    </source>
</evidence>
<evidence type="ECO:0000256" key="11">
    <source>
        <dbReference type="ARBA" id="ARBA00031871"/>
    </source>
</evidence>
<dbReference type="GO" id="GO:0006747">
    <property type="term" value="P:FAD biosynthetic process"/>
    <property type="evidence" value="ECO:0007669"/>
    <property type="project" value="TreeGrafter"/>
</dbReference>
<dbReference type="InterPro" id="IPR014729">
    <property type="entry name" value="Rossmann-like_a/b/a_fold"/>
</dbReference>
<feature type="domain" description="Phosphoadenosine phosphosulphate reductase" evidence="13">
    <location>
        <begin position="43"/>
        <end position="239"/>
    </location>
</feature>
<keyword evidence="6" id="KW-0548">Nucleotidyltransferase</keyword>
<evidence type="ECO:0000313" key="14">
    <source>
        <dbReference type="EMBL" id="KDQ50972.1"/>
    </source>
</evidence>
<evidence type="ECO:0000313" key="15">
    <source>
        <dbReference type="Proteomes" id="UP000027265"/>
    </source>
</evidence>
<keyword evidence="9" id="KW-0067">ATP-binding</keyword>
<evidence type="ECO:0000256" key="6">
    <source>
        <dbReference type="ARBA" id="ARBA00022695"/>
    </source>
</evidence>
<evidence type="ECO:0000256" key="2">
    <source>
        <dbReference type="ARBA" id="ARBA00012393"/>
    </source>
</evidence>
<dbReference type="PANTHER" id="PTHR23293:SF9">
    <property type="entry name" value="FAD SYNTHASE"/>
    <property type="match status" value="1"/>
</dbReference>
<dbReference type="EC" id="2.7.7.2" evidence="2"/>
<keyword evidence="8" id="KW-0274">FAD</keyword>
<dbReference type="PANTHER" id="PTHR23293">
    <property type="entry name" value="FAD SYNTHETASE-RELATED FMN ADENYLYLTRANSFERASE"/>
    <property type="match status" value="1"/>
</dbReference>
<evidence type="ECO:0000256" key="4">
    <source>
        <dbReference type="ARBA" id="ARBA00022643"/>
    </source>
</evidence>
<reference evidence="15" key="1">
    <citation type="journal article" date="2014" name="Proc. Natl. Acad. Sci. U.S.A.">
        <title>Extensive sampling of basidiomycete genomes demonstrates inadequacy of the white-rot/brown-rot paradigm for wood decay fungi.</title>
        <authorList>
            <person name="Riley R."/>
            <person name="Salamov A.A."/>
            <person name="Brown D.W."/>
            <person name="Nagy L.G."/>
            <person name="Floudas D."/>
            <person name="Held B.W."/>
            <person name="Levasseur A."/>
            <person name="Lombard V."/>
            <person name="Morin E."/>
            <person name="Otillar R."/>
            <person name="Lindquist E.A."/>
            <person name="Sun H."/>
            <person name="LaButti K.M."/>
            <person name="Schmutz J."/>
            <person name="Jabbour D."/>
            <person name="Luo H."/>
            <person name="Baker S.E."/>
            <person name="Pisabarro A.G."/>
            <person name="Walton J.D."/>
            <person name="Blanchette R.A."/>
            <person name="Henrissat B."/>
            <person name="Martin F."/>
            <person name="Cullen D."/>
            <person name="Hibbett D.S."/>
            <person name="Grigoriev I.V."/>
        </authorList>
    </citation>
    <scope>NUCLEOTIDE SEQUENCE [LARGE SCALE GENOMIC DNA]</scope>
    <source>
        <strain evidence="15">MUCL 33604</strain>
    </source>
</reference>
<dbReference type="Proteomes" id="UP000027265">
    <property type="component" value="Unassembled WGS sequence"/>
</dbReference>
<keyword evidence="3" id="KW-0285">Flavoprotein</keyword>
<protein>
    <recommendedName>
        <fullName evidence="2">FAD synthase</fullName>
        <ecNumber evidence="2">2.7.7.2</ecNumber>
    </recommendedName>
    <alternativeName>
        <fullName evidence="10">FAD pyrophosphorylase</fullName>
    </alternativeName>
    <alternativeName>
        <fullName evidence="11">FMN adenylyltransferase</fullName>
    </alternativeName>
</protein>
<sequence length="412" mass="43819">MDTKTIARDVYGLAESSEPIAPLVKEALQVIDESLDTHGHEHVSLSFNGGKDCTVVLHLYAAAVARRTAASSSPKQICAIYIPVPSPFSELECFIEQSAKAYNLNLFHSPPPSTPSLPVESVATPRLVNGAPDYVAQANGSGPVGKAKGGEGMRRALESYKEKFPEVQAIMVGTRRSDPHGEKLAFKNLTDPGWPRFERVHPIINWEYADIWTFLRKLKVPYCCLYDEGYTSVGSTYNTFPNPALLIQPSCATTSLDPLPHAATLITLSADPTAQCGGDSNSNSLPPLPHATTLQILAADPTAQCGGGAVVPPAPLPHKAELVTLSVDPTAICPADTSSPPLSNGLVRVLDDPSTTCYSESCGCVAKSERSKDASRYRPAYELVDGSLERAGRAPNPVAAVSDDIGEADSIL</sequence>
<evidence type="ECO:0000256" key="12">
    <source>
        <dbReference type="ARBA" id="ARBA00049494"/>
    </source>
</evidence>
<dbReference type="STRING" id="933084.A0A067PIZ5"/>
<dbReference type="InParanoid" id="A0A067PIZ5"/>
<evidence type="ECO:0000256" key="3">
    <source>
        <dbReference type="ARBA" id="ARBA00022630"/>
    </source>
</evidence>
<comment type="catalytic activity">
    <reaction evidence="12">
        <text>FMN + ATP + H(+) = FAD + diphosphate</text>
        <dbReference type="Rhea" id="RHEA:17237"/>
        <dbReference type="ChEBI" id="CHEBI:15378"/>
        <dbReference type="ChEBI" id="CHEBI:30616"/>
        <dbReference type="ChEBI" id="CHEBI:33019"/>
        <dbReference type="ChEBI" id="CHEBI:57692"/>
        <dbReference type="ChEBI" id="CHEBI:58210"/>
        <dbReference type="EC" id="2.7.7.2"/>
    </reaction>
</comment>
<accession>A0A067PIZ5</accession>
<dbReference type="InterPro" id="IPR002500">
    <property type="entry name" value="PAPS_reduct_dom"/>
</dbReference>
<evidence type="ECO:0000256" key="5">
    <source>
        <dbReference type="ARBA" id="ARBA00022679"/>
    </source>
</evidence>
<evidence type="ECO:0000256" key="1">
    <source>
        <dbReference type="ARBA" id="ARBA00004726"/>
    </source>
</evidence>
<dbReference type="GO" id="GO:0005524">
    <property type="term" value="F:ATP binding"/>
    <property type="evidence" value="ECO:0007669"/>
    <property type="project" value="UniProtKB-KW"/>
</dbReference>
<proteinExistence type="predicted"/>
<dbReference type="OrthoDB" id="270728at2759"/>
<gene>
    <name evidence="14" type="ORF">JAAARDRAFT_62858</name>
</gene>
<dbReference type="EMBL" id="KL197753">
    <property type="protein sequence ID" value="KDQ50972.1"/>
    <property type="molecule type" value="Genomic_DNA"/>
</dbReference>
<organism evidence="14 15">
    <name type="scientific">Jaapia argillacea MUCL 33604</name>
    <dbReference type="NCBI Taxonomy" id="933084"/>
    <lineage>
        <taxon>Eukaryota</taxon>
        <taxon>Fungi</taxon>
        <taxon>Dikarya</taxon>
        <taxon>Basidiomycota</taxon>
        <taxon>Agaricomycotina</taxon>
        <taxon>Agaricomycetes</taxon>
        <taxon>Agaricomycetidae</taxon>
        <taxon>Jaapiales</taxon>
        <taxon>Jaapiaceae</taxon>
        <taxon>Jaapia</taxon>
    </lineage>
</organism>
<dbReference type="SUPFAM" id="SSF52402">
    <property type="entry name" value="Adenine nucleotide alpha hydrolases-like"/>
    <property type="match status" value="1"/>
</dbReference>
<evidence type="ECO:0000256" key="9">
    <source>
        <dbReference type="ARBA" id="ARBA00022840"/>
    </source>
</evidence>
<comment type="pathway">
    <text evidence="1">Cofactor biosynthesis; FAD biosynthesis; FAD from FMN: step 1/1.</text>
</comment>
<keyword evidence="5" id="KW-0808">Transferase</keyword>
<dbReference type="GO" id="GO:0003919">
    <property type="term" value="F:FMN adenylyltransferase activity"/>
    <property type="evidence" value="ECO:0007669"/>
    <property type="project" value="UniProtKB-EC"/>
</dbReference>